<dbReference type="Proteomes" id="UP000054279">
    <property type="component" value="Unassembled WGS sequence"/>
</dbReference>
<keyword evidence="3" id="KW-1185">Reference proteome</keyword>
<organism evidence="2 3">
    <name type="scientific">Sphaerobolus stellatus (strain SS14)</name>
    <dbReference type="NCBI Taxonomy" id="990650"/>
    <lineage>
        <taxon>Eukaryota</taxon>
        <taxon>Fungi</taxon>
        <taxon>Dikarya</taxon>
        <taxon>Basidiomycota</taxon>
        <taxon>Agaricomycotina</taxon>
        <taxon>Agaricomycetes</taxon>
        <taxon>Phallomycetidae</taxon>
        <taxon>Geastrales</taxon>
        <taxon>Sphaerobolaceae</taxon>
        <taxon>Sphaerobolus</taxon>
    </lineage>
</organism>
<gene>
    <name evidence="2" type="ORF">M422DRAFT_267396</name>
</gene>
<feature type="region of interest" description="Disordered" evidence="1">
    <location>
        <begin position="194"/>
        <end position="270"/>
    </location>
</feature>
<dbReference type="EMBL" id="KN837250">
    <property type="protein sequence ID" value="KIJ30981.1"/>
    <property type="molecule type" value="Genomic_DNA"/>
</dbReference>
<evidence type="ECO:0000313" key="3">
    <source>
        <dbReference type="Proteomes" id="UP000054279"/>
    </source>
</evidence>
<protein>
    <submittedName>
        <fullName evidence="2">Uncharacterized protein</fullName>
    </submittedName>
</protein>
<dbReference type="HOGENOM" id="CLU_957017_0_0_1"/>
<feature type="compositionally biased region" description="Gly residues" evidence="1">
    <location>
        <begin position="253"/>
        <end position="262"/>
    </location>
</feature>
<accession>A0A0C9V027</accession>
<evidence type="ECO:0000256" key="1">
    <source>
        <dbReference type="SAM" id="MobiDB-lite"/>
    </source>
</evidence>
<feature type="compositionally biased region" description="Low complexity" evidence="1">
    <location>
        <begin position="215"/>
        <end position="228"/>
    </location>
</feature>
<dbReference type="AlphaFoldDB" id="A0A0C9V027"/>
<sequence length="291" mass="32010">MSAPLDLVYIAIGSDAIDLEVLQELLGPLLERVRDCPNLKFFDAFFGDVVEYGYPMSGGQMILPGGVEGYLDRRRIEVQCPHFSIIETSLEFLTFETRNRETWLVCGFCGFEVSLNEKFHTTYFPADYLSYPRDSPRLVARSAQVVDLARSQAQNRLVTRRTRSSLLRPRGLAATRSRRVGIEGSVVRNQRARSTLGRIIADPNSPRTPVRRPSTRYSSGASSCSTWSPPSPTLLINRISSQPRQNAVAGPSSAGGSGGDPSGGSETEPYEICEDCGFAIPSSRLADHVCQ</sequence>
<evidence type="ECO:0000313" key="2">
    <source>
        <dbReference type="EMBL" id="KIJ30981.1"/>
    </source>
</evidence>
<name>A0A0C9V027_SPHS4</name>
<proteinExistence type="predicted"/>
<reference evidence="2 3" key="1">
    <citation type="submission" date="2014-06" db="EMBL/GenBank/DDBJ databases">
        <title>Evolutionary Origins and Diversification of the Mycorrhizal Mutualists.</title>
        <authorList>
            <consortium name="DOE Joint Genome Institute"/>
            <consortium name="Mycorrhizal Genomics Consortium"/>
            <person name="Kohler A."/>
            <person name="Kuo A."/>
            <person name="Nagy L.G."/>
            <person name="Floudas D."/>
            <person name="Copeland A."/>
            <person name="Barry K.W."/>
            <person name="Cichocki N."/>
            <person name="Veneault-Fourrey C."/>
            <person name="LaButti K."/>
            <person name="Lindquist E.A."/>
            <person name="Lipzen A."/>
            <person name="Lundell T."/>
            <person name="Morin E."/>
            <person name="Murat C."/>
            <person name="Riley R."/>
            <person name="Ohm R."/>
            <person name="Sun H."/>
            <person name="Tunlid A."/>
            <person name="Henrissat B."/>
            <person name="Grigoriev I.V."/>
            <person name="Hibbett D.S."/>
            <person name="Martin F."/>
        </authorList>
    </citation>
    <scope>NUCLEOTIDE SEQUENCE [LARGE SCALE GENOMIC DNA]</scope>
    <source>
        <strain evidence="2 3">SS14</strain>
    </source>
</reference>